<proteinExistence type="predicted"/>
<name>A0A8K0KEM5_LADFU</name>
<organism evidence="1 2">
    <name type="scientific">Ladona fulva</name>
    <name type="common">Scarce chaser dragonfly</name>
    <name type="synonym">Libellula fulva</name>
    <dbReference type="NCBI Taxonomy" id="123851"/>
    <lineage>
        <taxon>Eukaryota</taxon>
        <taxon>Metazoa</taxon>
        <taxon>Ecdysozoa</taxon>
        <taxon>Arthropoda</taxon>
        <taxon>Hexapoda</taxon>
        <taxon>Insecta</taxon>
        <taxon>Pterygota</taxon>
        <taxon>Palaeoptera</taxon>
        <taxon>Odonata</taxon>
        <taxon>Epiprocta</taxon>
        <taxon>Anisoptera</taxon>
        <taxon>Libelluloidea</taxon>
        <taxon>Libellulidae</taxon>
        <taxon>Ladona</taxon>
    </lineage>
</organism>
<dbReference type="EMBL" id="KZ308746">
    <property type="protein sequence ID" value="KAG8233746.1"/>
    <property type="molecule type" value="Genomic_DNA"/>
</dbReference>
<comment type="caution">
    <text evidence="1">The sequence shown here is derived from an EMBL/GenBank/DDBJ whole genome shotgun (WGS) entry which is preliminary data.</text>
</comment>
<reference evidence="1" key="2">
    <citation type="submission" date="2017-10" db="EMBL/GenBank/DDBJ databases">
        <title>Ladona fulva Genome sequencing and assembly.</title>
        <authorList>
            <person name="Murali S."/>
            <person name="Richards S."/>
            <person name="Bandaranaike D."/>
            <person name="Bellair M."/>
            <person name="Blankenburg K."/>
            <person name="Chao H."/>
            <person name="Dinh H."/>
            <person name="Doddapaneni H."/>
            <person name="Dugan-Rocha S."/>
            <person name="Elkadiri S."/>
            <person name="Gnanaolivu R."/>
            <person name="Hernandez B."/>
            <person name="Skinner E."/>
            <person name="Javaid M."/>
            <person name="Lee S."/>
            <person name="Li M."/>
            <person name="Ming W."/>
            <person name="Munidasa M."/>
            <person name="Muniz J."/>
            <person name="Nguyen L."/>
            <person name="Hughes D."/>
            <person name="Osuji N."/>
            <person name="Pu L.-L."/>
            <person name="Puazo M."/>
            <person name="Qu C."/>
            <person name="Quiroz J."/>
            <person name="Raj R."/>
            <person name="Weissenberger G."/>
            <person name="Xin Y."/>
            <person name="Zou X."/>
            <person name="Han Y."/>
            <person name="Worley K."/>
            <person name="Muzny D."/>
            <person name="Gibbs R."/>
        </authorList>
    </citation>
    <scope>NUCLEOTIDE SEQUENCE</scope>
    <source>
        <strain evidence="1">Sampled in the wild</strain>
    </source>
</reference>
<evidence type="ECO:0008006" key="3">
    <source>
        <dbReference type="Google" id="ProtNLM"/>
    </source>
</evidence>
<feature type="non-terminal residue" evidence="1">
    <location>
        <position position="245"/>
    </location>
</feature>
<accession>A0A8K0KEM5</accession>
<dbReference type="PANTHER" id="PTHR45749:SF21">
    <property type="entry name" value="DUF4371 DOMAIN-CONTAINING PROTEIN"/>
    <property type="match status" value="1"/>
</dbReference>
<reference evidence="1" key="1">
    <citation type="submission" date="2013-04" db="EMBL/GenBank/DDBJ databases">
        <authorList>
            <person name="Qu J."/>
            <person name="Murali S.C."/>
            <person name="Bandaranaike D."/>
            <person name="Bellair M."/>
            <person name="Blankenburg K."/>
            <person name="Chao H."/>
            <person name="Dinh H."/>
            <person name="Doddapaneni H."/>
            <person name="Downs B."/>
            <person name="Dugan-Rocha S."/>
            <person name="Elkadiri S."/>
            <person name="Gnanaolivu R.D."/>
            <person name="Hernandez B."/>
            <person name="Javaid M."/>
            <person name="Jayaseelan J.C."/>
            <person name="Lee S."/>
            <person name="Li M."/>
            <person name="Ming W."/>
            <person name="Munidasa M."/>
            <person name="Muniz J."/>
            <person name="Nguyen L."/>
            <person name="Ongeri F."/>
            <person name="Osuji N."/>
            <person name="Pu L.-L."/>
            <person name="Puazo M."/>
            <person name="Qu C."/>
            <person name="Quiroz J."/>
            <person name="Raj R."/>
            <person name="Weissenberger G."/>
            <person name="Xin Y."/>
            <person name="Zou X."/>
            <person name="Han Y."/>
            <person name="Richards S."/>
            <person name="Worley K."/>
            <person name="Muzny D."/>
            <person name="Gibbs R."/>
        </authorList>
    </citation>
    <scope>NUCLEOTIDE SEQUENCE</scope>
    <source>
        <strain evidence="1">Sampled in the wild</strain>
    </source>
</reference>
<dbReference type="OrthoDB" id="10023262at2759"/>
<protein>
    <recommendedName>
        <fullName evidence="3">DUF4371 domain-containing protein</fullName>
    </recommendedName>
</protein>
<dbReference type="PANTHER" id="PTHR45749">
    <property type="match status" value="1"/>
</dbReference>
<dbReference type="Proteomes" id="UP000792457">
    <property type="component" value="Unassembled WGS sequence"/>
</dbReference>
<gene>
    <name evidence="1" type="ORF">J437_LFUL003816</name>
</gene>
<evidence type="ECO:0000313" key="1">
    <source>
        <dbReference type="EMBL" id="KAG8233746.1"/>
    </source>
</evidence>
<keyword evidence="2" id="KW-1185">Reference proteome</keyword>
<dbReference type="AlphaFoldDB" id="A0A8K0KEM5"/>
<evidence type="ECO:0000313" key="2">
    <source>
        <dbReference type="Proteomes" id="UP000792457"/>
    </source>
</evidence>
<sequence>MDYAPWLAYSKKLKGALCIYCVLFPPTKVHGVLGSFIVRPSTRYKDMHEFAKSHVLSQWLKSAITAAKCFVENIPVDIQLISVHQQGNCCINNALLISATCISWHKSATTAAKCFVENIPVDIQLISVHQQEIETNKEIVASIISTVMFCGTHDLPFRGKGNHEGVFEDLIKLKIDAGDHILKEHIEKGGKNATYMSPQIQNEIISLCGDVIRDNITTDVKKAYAYSILADESSDISGKEQLSIG</sequence>